<keyword evidence="4 6" id="KW-0456">Lyase</keyword>
<comment type="similarity">
    <text evidence="2">Belongs to the KHG/KDPG aldolase family.</text>
</comment>
<dbReference type="InterPro" id="IPR013785">
    <property type="entry name" value="Aldolase_TIM"/>
</dbReference>
<dbReference type="EMBL" id="JACIER010000015">
    <property type="protein sequence ID" value="MBB4045442.1"/>
    <property type="molecule type" value="Genomic_DNA"/>
</dbReference>
<dbReference type="EC" id="4.1.2.14" evidence="6"/>
<reference evidence="6" key="1">
    <citation type="submission" date="2020-08" db="EMBL/GenBank/DDBJ databases">
        <title>Genomic Encyclopedia of Type Strains, Phase IV (KMG-IV): sequencing the most valuable type-strain genomes for metagenomic binning, comparative biology and taxonomic classification.</title>
        <authorList>
            <person name="Goeker M."/>
        </authorList>
    </citation>
    <scope>NUCLEOTIDE SEQUENCE [LARGE SCALE GENOMIC DNA]</scope>
    <source>
        <strain evidence="6">DSM 105720</strain>
    </source>
</reference>
<comment type="subunit">
    <text evidence="3">Homotrimer.</text>
</comment>
<dbReference type="CDD" id="cd00452">
    <property type="entry name" value="KDPG_aldolase"/>
    <property type="match status" value="1"/>
</dbReference>
<evidence type="ECO:0000256" key="4">
    <source>
        <dbReference type="ARBA" id="ARBA00023239"/>
    </source>
</evidence>
<comment type="caution">
    <text evidence="6">The sequence shown here is derived from an EMBL/GenBank/DDBJ whole genome shotgun (WGS) entry which is preliminary data.</text>
</comment>
<dbReference type="EC" id="4.1.3.42" evidence="6"/>
<dbReference type="InterPro" id="IPR000887">
    <property type="entry name" value="Aldlse_KDPG_KHG"/>
</dbReference>
<gene>
    <name evidence="6" type="ORF">GGR06_003256</name>
</gene>
<dbReference type="PANTHER" id="PTHR30246:SF1">
    <property type="entry name" value="2-DEHYDRO-3-DEOXY-6-PHOSPHOGALACTONATE ALDOLASE-RELATED"/>
    <property type="match status" value="1"/>
</dbReference>
<proteinExistence type="inferred from homology"/>
<evidence type="ECO:0000313" key="6">
    <source>
        <dbReference type="EMBL" id="MBB4045442.1"/>
    </source>
</evidence>
<comment type="pathway">
    <text evidence="1">Carbohydrate acid metabolism.</text>
</comment>
<dbReference type="GO" id="GO:0106009">
    <property type="term" value="F:(4S)-4-hydroxy-2-oxoglutarate aldolase activity"/>
    <property type="evidence" value="ECO:0007669"/>
    <property type="project" value="UniProtKB-EC"/>
</dbReference>
<name>A0A840DAM9_9BACE</name>
<dbReference type="NCBIfam" id="NF005499">
    <property type="entry name" value="PRK07114.1"/>
    <property type="match status" value="1"/>
</dbReference>
<keyword evidence="5" id="KW-0119">Carbohydrate metabolism</keyword>
<evidence type="ECO:0000256" key="5">
    <source>
        <dbReference type="ARBA" id="ARBA00023277"/>
    </source>
</evidence>
<dbReference type="PANTHER" id="PTHR30246">
    <property type="entry name" value="2-KETO-3-DEOXY-6-PHOSPHOGLUCONATE ALDOLASE"/>
    <property type="match status" value="1"/>
</dbReference>
<protein>
    <submittedName>
        <fullName evidence="6">2-dehydro-3-deoxyphosphogluconate aldolase/(4S)-4-hydroxy-2-oxoglutarate aldolase</fullName>
        <ecNumber evidence="6">4.1.2.14</ecNumber>
        <ecNumber evidence="6">4.1.3.42</ecNumber>
    </submittedName>
</protein>
<evidence type="ECO:0000256" key="1">
    <source>
        <dbReference type="ARBA" id="ARBA00004761"/>
    </source>
</evidence>
<evidence type="ECO:0000256" key="2">
    <source>
        <dbReference type="ARBA" id="ARBA00006906"/>
    </source>
</evidence>
<dbReference type="RefSeq" id="WP_044165098.1">
    <property type="nucleotide sequence ID" value="NZ_JACIER010000015.1"/>
</dbReference>
<dbReference type="Proteomes" id="UP000560658">
    <property type="component" value="Unassembled WGS sequence"/>
</dbReference>
<sequence>MAKFDKIAVLNKIGSTGMVPVFYHKDAEVAKKVVKACYDGGVRAFEFTNRGDFAQEVFAEIVKFAAKECPEMAIGIGSIVDPATAALYLQLGACFVVGPLFNPEIAKVCNRRLVAYTPGCGSVSEVGFAQEVGCDLCKVFPGDVYGPNFVKGLMAPMSWSKLMVTGGVEPTKENLTAWIKAGVFCVGMGSKLFPNDKVAAEDWAYVTAKCEEALGYIVEARKK</sequence>
<accession>A0A840DAM9</accession>
<organism evidence="6 7">
    <name type="scientific">Bacteroides reticulotermitis</name>
    <dbReference type="NCBI Taxonomy" id="1133319"/>
    <lineage>
        <taxon>Bacteria</taxon>
        <taxon>Pseudomonadati</taxon>
        <taxon>Bacteroidota</taxon>
        <taxon>Bacteroidia</taxon>
        <taxon>Bacteroidales</taxon>
        <taxon>Bacteroidaceae</taxon>
        <taxon>Bacteroides</taxon>
    </lineage>
</organism>
<dbReference type="Gene3D" id="3.20.20.70">
    <property type="entry name" value="Aldolase class I"/>
    <property type="match status" value="1"/>
</dbReference>
<evidence type="ECO:0000256" key="3">
    <source>
        <dbReference type="ARBA" id="ARBA00011233"/>
    </source>
</evidence>
<dbReference type="Pfam" id="PF01081">
    <property type="entry name" value="Aldolase"/>
    <property type="match status" value="1"/>
</dbReference>
<evidence type="ECO:0000313" key="7">
    <source>
        <dbReference type="Proteomes" id="UP000560658"/>
    </source>
</evidence>
<dbReference type="GO" id="GO:0008675">
    <property type="term" value="F:2-dehydro-3-deoxy-phosphogluconate aldolase activity"/>
    <property type="evidence" value="ECO:0007669"/>
    <property type="project" value="UniProtKB-EC"/>
</dbReference>
<keyword evidence="7" id="KW-1185">Reference proteome</keyword>
<dbReference type="SUPFAM" id="SSF51569">
    <property type="entry name" value="Aldolase"/>
    <property type="match status" value="1"/>
</dbReference>
<dbReference type="AlphaFoldDB" id="A0A840DAM9"/>